<reference evidence="1 2" key="1">
    <citation type="submission" date="2019-11" db="EMBL/GenBank/DDBJ databases">
        <title>Comparative genomics of hydrocarbon-degrading Desulfosarcina strains.</title>
        <authorList>
            <person name="Watanabe M."/>
            <person name="Kojima H."/>
            <person name="Fukui M."/>
        </authorList>
    </citation>
    <scope>NUCLEOTIDE SEQUENCE [LARGE SCALE GENOMIC DNA]</scope>
    <source>
        <strain evidence="1 2">PL12</strain>
    </source>
</reference>
<keyword evidence="2" id="KW-1185">Reference proteome</keyword>
<proteinExistence type="predicted"/>
<name>A0A5K7YPV7_9BACT</name>
<dbReference type="Proteomes" id="UP000427906">
    <property type="component" value="Chromosome"/>
</dbReference>
<dbReference type="RefSeq" id="WP_231716254.1">
    <property type="nucleotide sequence ID" value="NZ_AP021874.1"/>
</dbReference>
<evidence type="ECO:0000313" key="2">
    <source>
        <dbReference type="Proteomes" id="UP000427906"/>
    </source>
</evidence>
<dbReference type="KEGG" id="dalk:DSCA_46880"/>
<evidence type="ECO:0000313" key="1">
    <source>
        <dbReference type="EMBL" id="BBO70758.1"/>
    </source>
</evidence>
<sequence>MTKRKGKPVSFDAMVKFFMHNYNIPTKRDIDRLNGRLDRLEKLIKALPPRNRRTVGKGNGAAPQSATETVLELIRRSKNGIGIAAIREQTGYDDKKLRNIIFRLNKMGKITRVSRGSYKAVE</sequence>
<gene>
    <name evidence="1" type="ORF">DSCA_46880</name>
</gene>
<dbReference type="SUPFAM" id="SSF46785">
    <property type="entry name" value="Winged helix' DNA-binding domain"/>
    <property type="match status" value="1"/>
</dbReference>
<dbReference type="AlphaFoldDB" id="A0A5K7YPV7"/>
<accession>A0A5K7YPV7</accession>
<dbReference type="EMBL" id="AP021874">
    <property type="protein sequence ID" value="BBO70758.1"/>
    <property type="molecule type" value="Genomic_DNA"/>
</dbReference>
<organism evidence="1 2">
    <name type="scientific">Desulfosarcina alkanivorans</name>
    <dbReference type="NCBI Taxonomy" id="571177"/>
    <lineage>
        <taxon>Bacteria</taxon>
        <taxon>Pseudomonadati</taxon>
        <taxon>Thermodesulfobacteriota</taxon>
        <taxon>Desulfobacteria</taxon>
        <taxon>Desulfobacterales</taxon>
        <taxon>Desulfosarcinaceae</taxon>
        <taxon>Desulfosarcina</taxon>
    </lineage>
</organism>
<dbReference type="InterPro" id="IPR036390">
    <property type="entry name" value="WH_DNA-bd_sf"/>
</dbReference>
<protein>
    <submittedName>
        <fullName evidence="1">Uncharacterized protein</fullName>
    </submittedName>
</protein>